<name>A0AAD9J6K7_9ANNE</name>
<evidence type="ECO:0000313" key="2">
    <source>
        <dbReference type="Proteomes" id="UP001208570"/>
    </source>
</evidence>
<keyword evidence="2" id="KW-1185">Reference proteome</keyword>
<dbReference type="AlphaFoldDB" id="A0AAD9J6K7"/>
<evidence type="ECO:0000313" key="1">
    <source>
        <dbReference type="EMBL" id="KAK2146991.1"/>
    </source>
</evidence>
<reference evidence="1" key="1">
    <citation type="journal article" date="2023" name="Mol. Biol. Evol.">
        <title>Third-Generation Sequencing Reveals the Adaptive Role of the Epigenome in Three Deep-Sea Polychaetes.</title>
        <authorList>
            <person name="Perez M."/>
            <person name="Aroh O."/>
            <person name="Sun Y."/>
            <person name="Lan Y."/>
            <person name="Juniper S.K."/>
            <person name="Young C.R."/>
            <person name="Angers B."/>
            <person name="Qian P.Y."/>
        </authorList>
    </citation>
    <scope>NUCLEOTIDE SEQUENCE</scope>
    <source>
        <strain evidence="1">P08H-3</strain>
    </source>
</reference>
<comment type="caution">
    <text evidence="1">The sequence shown here is derived from an EMBL/GenBank/DDBJ whole genome shotgun (WGS) entry which is preliminary data.</text>
</comment>
<accession>A0AAD9J6K7</accession>
<sequence length="62" mass="6906">MIFAKSVGIRNIWDCNSVDGSYCPLCQQYVQYPLSYVGVSVIVGLSSMIHHNKPSLCRITNV</sequence>
<organism evidence="1 2">
    <name type="scientific">Paralvinella palmiformis</name>
    <dbReference type="NCBI Taxonomy" id="53620"/>
    <lineage>
        <taxon>Eukaryota</taxon>
        <taxon>Metazoa</taxon>
        <taxon>Spiralia</taxon>
        <taxon>Lophotrochozoa</taxon>
        <taxon>Annelida</taxon>
        <taxon>Polychaeta</taxon>
        <taxon>Sedentaria</taxon>
        <taxon>Canalipalpata</taxon>
        <taxon>Terebellida</taxon>
        <taxon>Terebelliformia</taxon>
        <taxon>Alvinellidae</taxon>
        <taxon>Paralvinella</taxon>
    </lineage>
</organism>
<dbReference type="Proteomes" id="UP001208570">
    <property type="component" value="Unassembled WGS sequence"/>
</dbReference>
<proteinExistence type="predicted"/>
<gene>
    <name evidence="1" type="ORF">LSH36_575g02054</name>
</gene>
<protein>
    <submittedName>
        <fullName evidence="1">Uncharacterized protein</fullName>
    </submittedName>
</protein>
<dbReference type="EMBL" id="JAODUP010000575">
    <property type="protein sequence ID" value="KAK2146991.1"/>
    <property type="molecule type" value="Genomic_DNA"/>
</dbReference>